<name>A0A031JYN8_9SPHN</name>
<organism evidence="3 4">
    <name type="scientific">Novosphingobium resinovorum</name>
    <dbReference type="NCBI Taxonomy" id="158500"/>
    <lineage>
        <taxon>Bacteria</taxon>
        <taxon>Pseudomonadati</taxon>
        <taxon>Pseudomonadota</taxon>
        <taxon>Alphaproteobacteria</taxon>
        <taxon>Sphingomonadales</taxon>
        <taxon>Sphingomonadaceae</taxon>
        <taxon>Novosphingobium</taxon>
    </lineage>
</organism>
<dbReference type="EMBL" id="CP017076">
    <property type="protein sequence ID" value="AOR78989.1"/>
    <property type="molecule type" value="Genomic_DNA"/>
</dbReference>
<keyword evidence="5" id="KW-1185">Reference proteome</keyword>
<evidence type="ECO:0000313" key="4">
    <source>
        <dbReference type="Proteomes" id="UP000024329"/>
    </source>
</evidence>
<dbReference type="Proteomes" id="UP000094626">
    <property type="component" value="Plasmid pSA1"/>
</dbReference>
<accession>A0A031JYN8</accession>
<dbReference type="Gene3D" id="3.40.50.2000">
    <property type="entry name" value="Glycogen Phosphorylase B"/>
    <property type="match status" value="2"/>
</dbReference>
<evidence type="ECO:0000313" key="3">
    <source>
        <dbReference type="EMBL" id="EZP82821.1"/>
    </source>
</evidence>
<dbReference type="KEGG" id="nre:BES08_19005"/>
<reference evidence="2" key="2">
    <citation type="submission" date="2016-08" db="EMBL/GenBank/DDBJ databases">
        <authorList>
            <person name="Seilhamer J.J."/>
        </authorList>
    </citation>
    <scope>NUCLEOTIDE SEQUENCE [LARGE SCALE GENOMIC DNA]</scope>
    <source>
        <strain evidence="2">SA1</strain>
        <plasmid evidence="2">pSA1</plasmid>
    </source>
</reference>
<reference evidence="5" key="3">
    <citation type="journal article" date="2017" name="J. Biotechnol.">
        <title>Complete genome sequence of Novosphingobium resinovorum SA1, a versatile xenobiotic-degrading bacterium capable of utilizing sulfanilic acid.</title>
        <authorList>
            <person name="Hegedus B."/>
            <person name="Kos P.B."/>
            <person name="Balint B."/>
            <person name="Maroti G."/>
            <person name="Gan H.M."/>
            <person name="Perei K."/>
            <person name="Rakhely G."/>
        </authorList>
    </citation>
    <scope>NUCLEOTIDE SEQUENCE [LARGE SCALE GENOMIC DNA]</scope>
    <source>
        <strain evidence="5">SA1</strain>
    </source>
</reference>
<dbReference type="OrthoDB" id="9801573at2"/>
<evidence type="ECO:0000313" key="5">
    <source>
        <dbReference type="Proteomes" id="UP000094626"/>
    </source>
</evidence>
<dbReference type="CDD" id="cd03801">
    <property type="entry name" value="GT4_PimA-like"/>
    <property type="match status" value="1"/>
</dbReference>
<dbReference type="SUPFAM" id="SSF53756">
    <property type="entry name" value="UDP-Glycosyltransferase/glycogen phosphorylase"/>
    <property type="match status" value="1"/>
</dbReference>
<geneLocation type="plasmid" evidence="2 5">
    <name>pSA1</name>
</geneLocation>
<sequence>MIDRIVIINDLAHAKGGASQLALEAAVQFARRGQKVTLLCGSGGNPDLEADGIEVVALGHGRLLEGSRAKAMVHGLYNRPAAAMVAQWIASHDTPRTVYHIHGWSQILSPALFAAMRPVRERMLVHAHDFFLTCPNGAMFHFGRDAPCPATPMSAACLTSACDRRGKVSKLWRSARQGIQNGVIGDQPPPVLLIHGGMAGFFARSGLTERDMAVLPNPVVPWTPERIPAEENRGVLFVGRMEATKGIDLAAEACRRAGVRLTAIGDGDMLADLRRRYPEMAWLGRRKPSEIGQFARDARVVVMPSRHIEPFGLAAVEALWSGLPVIASRDALIAPDIVAAGAGLAVDPRDMGAFAAGLGAIFADDARAREMSENAHRATRALALSPNRWIDALLDGYAGLLDDGRTGLLAAVRRSVSDAPEYPPTAIILPFRDRRAAGGV</sequence>
<dbReference type="Pfam" id="PF00534">
    <property type="entry name" value="Glycos_transf_1"/>
    <property type="match status" value="1"/>
</dbReference>
<dbReference type="PATRIC" id="fig|158500.4.peg.1789"/>
<dbReference type="RefSeq" id="WP_036525110.1">
    <property type="nucleotide sequence ID" value="NZ_CP017076.1"/>
</dbReference>
<dbReference type="EMBL" id="JFYZ01000005">
    <property type="protein sequence ID" value="EZP82821.1"/>
    <property type="molecule type" value="Genomic_DNA"/>
</dbReference>
<reference evidence="3 4" key="1">
    <citation type="submission" date="2014-03" db="EMBL/GenBank/DDBJ databases">
        <title>Whole genome sequence of Novosphingobium resinovorum KF1.</title>
        <authorList>
            <person name="Gan H.M."/>
            <person name="Gan H.Y."/>
            <person name="Chew T.H."/>
            <person name="Savka M.A."/>
        </authorList>
    </citation>
    <scope>NUCLEOTIDE SEQUENCE [LARGE SCALE GENOMIC DNA]</scope>
    <source>
        <strain evidence="3 4">KF1</strain>
    </source>
</reference>
<dbReference type="AlphaFoldDB" id="A0A031JYN8"/>
<dbReference type="Proteomes" id="UP000024329">
    <property type="component" value="Unassembled WGS sequence"/>
</dbReference>
<gene>
    <name evidence="2" type="ORF">BES08_19005</name>
    <name evidence="3" type="ORF">BV97_01745</name>
</gene>
<evidence type="ECO:0000259" key="1">
    <source>
        <dbReference type="Pfam" id="PF00534"/>
    </source>
</evidence>
<dbReference type="GO" id="GO:0016757">
    <property type="term" value="F:glycosyltransferase activity"/>
    <property type="evidence" value="ECO:0007669"/>
    <property type="project" value="InterPro"/>
</dbReference>
<keyword evidence="2" id="KW-0614">Plasmid</keyword>
<dbReference type="PANTHER" id="PTHR12526">
    <property type="entry name" value="GLYCOSYLTRANSFERASE"/>
    <property type="match status" value="1"/>
</dbReference>
<dbReference type="InterPro" id="IPR001296">
    <property type="entry name" value="Glyco_trans_1"/>
</dbReference>
<keyword evidence="3" id="KW-0808">Transferase</keyword>
<dbReference type="eggNOG" id="COG0438">
    <property type="taxonomic scope" value="Bacteria"/>
</dbReference>
<protein>
    <submittedName>
        <fullName evidence="2">Glycosyl transferase family 1</fullName>
    </submittedName>
    <submittedName>
        <fullName evidence="3">Group 1 glycosyl transferase</fullName>
    </submittedName>
</protein>
<feature type="domain" description="Glycosyl transferase family 1" evidence="1">
    <location>
        <begin position="230"/>
        <end position="376"/>
    </location>
</feature>
<evidence type="ECO:0000313" key="2">
    <source>
        <dbReference type="EMBL" id="AOR78989.1"/>
    </source>
</evidence>
<proteinExistence type="predicted"/>